<dbReference type="NCBIfam" id="TIGR00535">
    <property type="entry name" value="SAM_DCase"/>
    <property type="match status" value="1"/>
</dbReference>
<gene>
    <name evidence="6" type="ORF">DB88DRAFT_510790</name>
</gene>
<dbReference type="InterPro" id="IPR016067">
    <property type="entry name" value="S-AdoMet_deCO2ase_core"/>
</dbReference>
<dbReference type="EMBL" id="JAODAN010000005">
    <property type="protein sequence ID" value="KAK1924431.1"/>
    <property type="molecule type" value="Genomic_DNA"/>
</dbReference>
<dbReference type="Gene3D" id="3.60.90.10">
    <property type="entry name" value="S-adenosylmethionine decarboxylase"/>
    <property type="match status" value="1"/>
</dbReference>
<evidence type="ECO:0000256" key="3">
    <source>
        <dbReference type="ARBA" id="ARBA00023066"/>
    </source>
</evidence>
<feature type="region of interest" description="Disordered" evidence="5">
    <location>
        <begin position="1"/>
        <end position="20"/>
    </location>
</feature>
<evidence type="ECO:0000256" key="1">
    <source>
        <dbReference type="ARBA" id="ARBA00004911"/>
    </source>
</evidence>
<name>A0AAD9FPX3_PAPLA</name>
<comment type="caution">
    <text evidence="6">The sequence shown here is derived from an EMBL/GenBank/DDBJ whole genome shotgun (WGS) entry which is preliminary data.</text>
</comment>
<sequence>MTIPATLTLPTSPELASAPGPFEGPEKLLEIWFAPSADAASSSVARGPRQRQGHGDWRGLRKVPKEVWEEMLDIVKCKVLSVVEGDELDAYLLSQVLVNPKKKKSCAHPSESSLFVAPHLVILKTCGTTLNLLGLHRIIEIAREYCGFTNVWRCFYSRKSFFFPERQMGPHRDWRDEVGFLDGIFGTSGSAYTVGPMNRDHWLLYLTSPNAQPVLSPDTSLDNGRLSLPSPGLPPSYQDTTLEILMSHLEPAGRLPFFHGESHIPNTRTGHELGASLSSSLGIDKLFSAEETRLDSFGFEPCGYSANAVIGSGLPHTKDGQPGGGYYTIHVTPEEGWSYASFECNVPLPSGSGTKRPDLPTLIRNVVGIFQPNRLSITLFVSTSVEDGAPTSDMEQKAWSAFGTDILGKGYERKDRIGYEFDGYDLVFACFERKGWVEPKQQITI</sequence>
<comment type="pathway">
    <text evidence="1">Amine and polyamine biosynthesis; S-adenosylmethioninamine biosynthesis; S-adenosylmethioninamine from S-adenosyl-L-methionine: step 1/1.</text>
</comment>
<dbReference type="FunFam" id="3.60.90.10:FF:000017">
    <property type="entry name" value="S-adenosylmethionine decarboxylase proenzyme"/>
    <property type="match status" value="1"/>
</dbReference>
<dbReference type="SUPFAM" id="SSF56276">
    <property type="entry name" value="S-adenosylmethionine decarboxylase"/>
    <property type="match status" value="1"/>
</dbReference>
<comment type="similarity">
    <text evidence="2">Belongs to the eukaryotic AdoMetDC family.</text>
</comment>
<evidence type="ECO:0000313" key="7">
    <source>
        <dbReference type="Proteomes" id="UP001182556"/>
    </source>
</evidence>
<dbReference type="InterPro" id="IPR001985">
    <property type="entry name" value="S-AdoMet_decarboxylase_euk"/>
</dbReference>
<keyword evidence="4" id="KW-0620">Polyamine biosynthesis</keyword>
<dbReference type="PANTHER" id="PTHR11570">
    <property type="entry name" value="S-ADENOSYLMETHIONINE DECARBOXYLASE"/>
    <property type="match status" value="1"/>
</dbReference>
<dbReference type="GO" id="GO:0004014">
    <property type="term" value="F:adenosylmethionine decarboxylase activity"/>
    <property type="evidence" value="ECO:0007669"/>
    <property type="project" value="InterPro"/>
</dbReference>
<dbReference type="Pfam" id="PF01536">
    <property type="entry name" value="SAM_decarbox"/>
    <property type="match status" value="1"/>
</dbReference>
<dbReference type="GO" id="GO:0008295">
    <property type="term" value="P:spermidine biosynthetic process"/>
    <property type="evidence" value="ECO:0007669"/>
    <property type="project" value="UniProtKB-KW"/>
</dbReference>
<dbReference type="PANTHER" id="PTHR11570:SF0">
    <property type="entry name" value="S-ADENOSYLMETHIONINE DECARBOXYLASE PROENZYME"/>
    <property type="match status" value="1"/>
</dbReference>
<protein>
    <submittedName>
        <fullName evidence="6">Adenosylmethionine decarboxylase</fullName>
    </submittedName>
</protein>
<evidence type="ECO:0000256" key="4">
    <source>
        <dbReference type="ARBA" id="ARBA00023115"/>
    </source>
</evidence>
<dbReference type="AlphaFoldDB" id="A0AAD9FPX3"/>
<dbReference type="GO" id="GO:0005829">
    <property type="term" value="C:cytosol"/>
    <property type="evidence" value="ECO:0007669"/>
    <property type="project" value="TreeGrafter"/>
</dbReference>
<evidence type="ECO:0000256" key="2">
    <source>
        <dbReference type="ARBA" id="ARBA00008466"/>
    </source>
</evidence>
<evidence type="ECO:0000313" key="6">
    <source>
        <dbReference type="EMBL" id="KAK1924431.1"/>
    </source>
</evidence>
<proteinExistence type="inferred from homology"/>
<dbReference type="GO" id="GO:0006597">
    <property type="term" value="P:spermine biosynthetic process"/>
    <property type="evidence" value="ECO:0007669"/>
    <property type="project" value="InterPro"/>
</dbReference>
<keyword evidence="7" id="KW-1185">Reference proteome</keyword>
<dbReference type="Proteomes" id="UP001182556">
    <property type="component" value="Unassembled WGS sequence"/>
</dbReference>
<evidence type="ECO:0000256" key="5">
    <source>
        <dbReference type="SAM" id="MobiDB-lite"/>
    </source>
</evidence>
<organism evidence="6 7">
    <name type="scientific">Papiliotrema laurentii</name>
    <name type="common">Cryptococcus laurentii</name>
    <dbReference type="NCBI Taxonomy" id="5418"/>
    <lineage>
        <taxon>Eukaryota</taxon>
        <taxon>Fungi</taxon>
        <taxon>Dikarya</taxon>
        <taxon>Basidiomycota</taxon>
        <taxon>Agaricomycotina</taxon>
        <taxon>Tremellomycetes</taxon>
        <taxon>Tremellales</taxon>
        <taxon>Rhynchogastremaceae</taxon>
        <taxon>Papiliotrema</taxon>
    </lineage>
</organism>
<accession>A0AAD9FPX3</accession>
<dbReference type="InterPro" id="IPR048283">
    <property type="entry name" value="AdoMetDC-like"/>
</dbReference>
<keyword evidence="3" id="KW-0745">Spermidine biosynthesis</keyword>
<reference evidence="6" key="1">
    <citation type="submission" date="2023-02" db="EMBL/GenBank/DDBJ databases">
        <title>Identification and recombinant expression of a fungal hydrolase from Papiliotrema laurentii that hydrolyzes apple cutin and clears colloidal polyester polyurethane.</title>
        <authorList>
            <consortium name="DOE Joint Genome Institute"/>
            <person name="Roman V.A."/>
            <person name="Bojanowski C."/>
            <person name="Crable B.R."/>
            <person name="Wagner D.N."/>
            <person name="Hung C.S."/>
            <person name="Nadeau L.J."/>
            <person name="Schratz L."/>
            <person name="Haridas S."/>
            <person name="Pangilinan J."/>
            <person name="Lipzen A."/>
            <person name="Na H."/>
            <person name="Yan M."/>
            <person name="Ng V."/>
            <person name="Grigoriev I.V."/>
            <person name="Spatafora J.W."/>
            <person name="Barlow D."/>
            <person name="Biffinger J."/>
            <person name="Kelley-Loughnane N."/>
            <person name="Varaljay V.A."/>
            <person name="Crookes-Goodson W.J."/>
        </authorList>
    </citation>
    <scope>NUCLEOTIDE SEQUENCE</scope>
    <source>
        <strain evidence="6">5307AH</strain>
    </source>
</reference>